<accession>A0A816C3X2</accession>
<evidence type="ECO:0000313" key="3">
    <source>
        <dbReference type="Proteomes" id="UP000663834"/>
    </source>
</evidence>
<sequence>MIHRIDNKSLYSSDNGTATPDNYHHLLERVNSTPKRSREHLNKSNEQKKKARHEERYHQQQIISQSPKRNISLQGTEPKMISSNYRSTTTTTSINKSYNIPMDQLKRAVGCNLPCFVIELDNSIAKRNLPSAIIACDLIKDHFNKINIGINDFSVAIFVGHRLKLGVNNMEDYSKLV</sequence>
<dbReference type="AlphaFoldDB" id="A0A816C3X2"/>
<gene>
    <name evidence="2" type="ORF">KQP761_LOCUS24507</name>
</gene>
<organism evidence="2 3">
    <name type="scientific">Rotaria magnacalcarata</name>
    <dbReference type="NCBI Taxonomy" id="392030"/>
    <lineage>
        <taxon>Eukaryota</taxon>
        <taxon>Metazoa</taxon>
        <taxon>Spiralia</taxon>
        <taxon>Gnathifera</taxon>
        <taxon>Rotifera</taxon>
        <taxon>Eurotatoria</taxon>
        <taxon>Bdelloidea</taxon>
        <taxon>Philodinida</taxon>
        <taxon>Philodinidae</taxon>
        <taxon>Rotaria</taxon>
    </lineage>
</organism>
<comment type="caution">
    <text evidence="2">The sequence shown here is derived from an EMBL/GenBank/DDBJ whole genome shotgun (WGS) entry which is preliminary data.</text>
</comment>
<dbReference type="EMBL" id="CAJNOW010013301">
    <property type="protein sequence ID" value="CAF1619704.1"/>
    <property type="molecule type" value="Genomic_DNA"/>
</dbReference>
<dbReference type="OrthoDB" id="10475681at2759"/>
<protein>
    <submittedName>
        <fullName evidence="2">Uncharacterized protein</fullName>
    </submittedName>
</protein>
<proteinExistence type="predicted"/>
<reference evidence="2" key="1">
    <citation type="submission" date="2021-02" db="EMBL/GenBank/DDBJ databases">
        <authorList>
            <person name="Nowell W R."/>
        </authorList>
    </citation>
    <scope>NUCLEOTIDE SEQUENCE</scope>
</reference>
<feature type="region of interest" description="Disordered" evidence="1">
    <location>
        <begin position="1"/>
        <end position="66"/>
    </location>
</feature>
<evidence type="ECO:0000313" key="2">
    <source>
        <dbReference type="EMBL" id="CAF1619704.1"/>
    </source>
</evidence>
<feature type="compositionally biased region" description="Polar residues" evidence="1">
    <location>
        <begin position="9"/>
        <end position="20"/>
    </location>
</feature>
<evidence type="ECO:0000256" key="1">
    <source>
        <dbReference type="SAM" id="MobiDB-lite"/>
    </source>
</evidence>
<dbReference type="Proteomes" id="UP000663834">
    <property type="component" value="Unassembled WGS sequence"/>
</dbReference>
<name>A0A816C3X2_9BILA</name>
<feature type="compositionally biased region" description="Basic and acidic residues" evidence="1">
    <location>
        <begin position="39"/>
        <end position="58"/>
    </location>
</feature>